<evidence type="ECO:0000256" key="1">
    <source>
        <dbReference type="SAM" id="Phobius"/>
    </source>
</evidence>
<keyword evidence="3" id="KW-1185">Reference proteome</keyword>
<dbReference type="Proteomes" id="UP001597092">
    <property type="component" value="Unassembled WGS sequence"/>
</dbReference>
<name>A0ABD6DWN8_9EURY</name>
<protein>
    <submittedName>
        <fullName evidence="2">Uncharacterized protein</fullName>
    </submittedName>
</protein>
<proteinExistence type="predicted"/>
<organism evidence="2 3">
    <name type="scientific">Halobellus litoreus</name>
    <dbReference type="NCBI Taxonomy" id="755310"/>
    <lineage>
        <taxon>Archaea</taxon>
        <taxon>Methanobacteriati</taxon>
        <taxon>Methanobacteriota</taxon>
        <taxon>Stenosarchaea group</taxon>
        <taxon>Halobacteria</taxon>
        <taxon>Halobacteriales</taxon>
        <taxon>Haloferacaceae</taxon>
        <taxon>Halobellus</taxon>
    </lineage>
</organism>
<evidence type="ECO:0000313" key="2">
    <source>
        <dbReference type="EMBL" id="MFD1686483.1"/>
    </source>
</evidence>
<keyword evidence="1" id="KW-1133">Transmembrane helix</keyword>
<feature type="transmembrane region" description="Helical" evidence="1">
    <location>
        <begin position="31"/>
        <end position="49"/>
    </location>
</feature>
<keyword evidence="1" id="KW-0472">Membrane</keyword>
<dbReference type="EMBL" id="JBHUDP010000004">
    <property type="protein sequence ID" value="MFD1686483.1"/>
    <property type="molecule type" value="Genomic_DNA"/>
</dbReference>
<accession>A0ABD6DWN8</accession>
<keyword evidence="1" id="KW-0812">Transmembrane</keyword>
<comment type="caution">
    <text evidence="2">The sequence shown here is derived from an EMBL/GenBank/DDBJ whole genome shotgun (WGS) entry which is preliminary data.</text>
</comment>
<sequence>MKAVTFWAAIVLPFSYLPLLAGGLTGGEPLLFATLVAVNALAFVAGHGYEPAEA</sequence>
<reference evidence="2 3" key="1">
    <citation type="journal article" date="2019" name="Int. J. Syst. Evol. Microbiol.">
        <title>The Global Catalogue of Microorganisms (GCM) 10K type strain sequencing project: providing services to taxonomists for standard genome sequencing and annotation.</title>
        <authorList>
            <consortium name="The Broad Institute Genomics Platform"/>
            <consortium name="The Broad Institute Genome Sequencing Center for Infectious Disease"/>
            <person name="Wu L."/>
            <person name="Ma J."/>
        </authorList>
    </citation>
    <scope>NUCLEOTIDE SEQUENCE [LARGE SCALE GENOMIC DNA]</scope>
    <source>
        <strain evidence="2 3">CGMCC 1.10387</strain>
    </source>
</reference>
<evidence type="ECO:0000313" key="3">
    <source>
        <dbReference type="Proteomes" id="UP001597092"/>
    </source>
</evidence>
<dbReference type="RefSeq" id="WP_256305502.1">
    <property type="nucleotide sequence ID" value="NZ_JANHAW010000001.1"/>
</dbReference>
<dbReference type="AlphaFoldDB" id="A0ABD6DWN8"/>
<dbReference type="InterPro" id="IPR058341">
    <property type="entry name" value="DUF8028"/>
</dbReference>
<gene>
    <name evidence="2" type="ORF">ACFSAS_12760</name>
</gene>
<dbReference type="Pfam" id="PF26071">
    <property type="entry name" value="DUF8028"/>
    <property type="match status" value="1"/>
</dbReference>